<gene>
    <name evidence="1" type="ORF">LEA_10995</name>
</gene>
<accession>K1SU22</accession>
<reference evidence="1" key="1">
    <citation type="journal article" date="2013" name="Environ. Microbiol.">
        <title>Microbiota from the distal guts of lean and obese adolescents exhibit partial functional redundancy besides clear differences in community structure.</title>
        <authorList>
            <person name="Ferrer M."/>
            <person name="Ruiz A."/>
            <person name="Lanza F."/>
            <person name="Haange S.B."/>
            <person name="Oberbach A."/>
            <person name="Till H."/>
            <person name="Bargiela R."/>
            <person name="Campoy C."/>
            <person name="Segura M.T."/>
            <person name="Richter M."/>
            <person name="von Bergen M."/>
            <person name="Seifert J."/>
            <person name="Suarez A."/>
        </authorList>
    </citation>
    <scope>NUCLEOTIDE SEQUENCE</scope>
</reference>
<sequence length="41" mass="4771">MESKFFQRRQYLLDQVETSPYNGKLTLPVSIDETVSQHITA</sequence>
<dbReference type="AlphaFoldDB" id="K1SU22"/>
<proteinExistence type="predicted"/>
<dbReference type="EMBL" id="AJWY01007401">
    <property type="protein sequence ID" value="EKC64102.1"/>
    <property type="molecule type" value="Genomic_DNA"/>
</dbReference>
<organism evidence="1">
    <name type="scientific">human gut metagenome</name>
    <dbReference type="NCBI Taxonomy" id="408170"/>
    <lineage>
        <taxon>unclassified sequences</taxon>
        <taxon>metagenomes</taxon>
        <taxon>organismal metagenomes</taxon>
    </lineage>
</organism>
<protein>
    <submittedName>
        <fullName evidence="1">Uncharacterized protein</fullName>
    </submittedName>
</protein>
<comment type="caution">
    <text evidence="1">The sequence shown here is derived from an EMBL/GenBank/DDBJ whole genome shotgun (WGS) entry which is preliminary data.</text>
</comment>
<feature type="non-terminal residue" evidence="1">
    <location>
        <position position="41"/>
    </location>
</feature>
<evidence type="ECO:0000313" key="1">
    <source>
        <dbReference type="EMBL" id="EKC64102.1"/>
    </source>
</evidence>
<name>K1SU22_9ZZZZ</name>